<feature type="region of interest" description="Disordered" evidence="3">
    <location>
        <begin position="177"/>
        <end position="221"/>
    </location>
</feature>
<dbReference type="GO" id="GO:0016936">
    <property type="term" value="F:galactoside binding"/>
    <property type="evidence" value="ECO:0007669"/>
    <property type="project" value="TreeGrafter"/>
</dbReference>
<accession>A0A7R8UZ60</accession>
<dbReference type="Pfam" id="PF00337">
    <property type="entry name" value="Gal-bind_lectin"/>
    <property type="match status" value="1"/>
</dbReference>
<evidence type="ECO:0000313" key="5">
    <source>
        <dbReference type="EMBL" id="CAD7088614.1"/>
    </source>
</evidence>
<feature type="domain" description="Galectin" evidence="4">
    <location>
        <begin position="13"/>
        <end position="144"/>
    </location>
</feature>
<dbReference type="Proteomes" id="UP000594454">
    <property type="component" value="Chromosome 4"/>
</dbReference>
<dbReference type="SMART" id="SM00908">
    <property type="entry name" value="Gal-bind_lectin"/>
    <property type="match status" value="1"/>
</dbReference>
<evidence type="ECO:0000313" key="6">
    <source>
        <dbReference type="Proteomes" id="UP000594454"/>
    </source>
</evidence>
<keyword evidence="1 2" id="KW-0430">Lectin</keyword>
<dbReference type="SMART" id="SM00276">
    <property type="entry name" value="GLECT"/>
    <property type="match status" value="1"/>
</dbReference>
<dbReference type="GO" id="GO:0030246">
    <property type="term" value="F:carbohydrate binding"/>
    <property type="evidence" value="ECO:0007669"/>
    <property type="project" value="UniProtKB-UniRule"/>
</dbReference>
<feature type="compositionally biased region" description="Basic residues" evidence="3">
    <location>
        <begin position="182"/>
        <end position="211"/>
    </location>
</feature>
<dbReference type="InterPro" id="IPR044156">
    <property type="entry name" value="Galectin-like"/>
</dbReference>
<evidence type="ECO:0000256" key="1">
    <source>
        <dbReference type="ARBA" id="ARBA00022734"/>
    </source>
</evidence>
<dbReference type="SUPFAM" id="SSF49899">
    <property type="entry name" value="Concanavalin A-like lectins/glucanases"/>
    <property type="match status" value="1"/>
</dbReference>
<reference evidence="5 6" key="1">
    <citation type="submission" date="2020-11" db="EMBL/GenBank/DDBJ databases">
        <authorList>
            <person name="Wallbank WR R."/>
            <person name="Pardo Diaz C."/>
            <person name="Kozak K."/>
            <person name="Martin S."/>
            <person name="Jiggins C."/>
            <person name="Moest M."/>
            <person name="Warren A I."/>
            <person name="Generalovic N T."/>
            <person name="Byers J.R.P. K."/>
            <person name="Montejo-Kovacevich G."/>
            <person name="Yen C E."/>
        </authorList>
    </citation>
    <scope>NUCLEOTIDE SEQUENCE [LARGE SCALE GENOMIC DNA]</scope>
</reference>
<evidence type="ECO:0000256" key="3">
    <source>
        <dbReference type="SAM" id="MobiDB-lite"/>
    </source>
</evidence>
<dbReference type="OrthoDB" id="6251307at2759"/>
<dbReference type="InParanoid" id="A0A7R8UZ60"/>
<dbReference type="PANTHER" id="PTHR11346">
    <property type="entry name" value="GALECTIN"/>
    <property type="match status" value="1"/>
</dbReference>
<sequence>MASLPAYNPPAPFLGHIPGGLYVGARLLIRGLMPHVADRFNIDLQCGPRHMQDNAALHLSIRPLEFTVVRNHFHNYTWGAEERIGGCPIRPGQYYEVDIRVEPGRYSIYIDGNHFCEFLHRIPFERVTHIHVGAGTTIQYVGKEAFTYVPPTVIIKPQPTPVAPIVGAVVGGIIGGIAASHRPGHHSPPRPHHRPPHHGPPHHGPPHHGPPHRGPPGAHFK</sequence>
<dbReference type="PANTHER" id="PTHR11346:SF176">
    <property type="entry name" value="32 KDA BETA-GALACTOSIDE-BINDING LECTIN LEC-3"/>
    <property type="match status" value="1"/>
</dbReference>
<dbReference type="InterPro" id="IPR001079">
    <property type="entry name" value="Galectin_CRD"/>
</dbReference>
<dbReference type="CDD" id="cd00070">
    <property type="entry name" value="GLECT"/>
    <property type="match status" value="1"/>
</dbReference>
<name>A0A7R8UZ60_HERIL</name>
<protein>
    <recommendedName>
        <fullName evidence="2">Galectin</fullName>
    </recommendedName>
</protein>
<proteinExistence type="predicted"/>
<dbReference type="InterPro" id="IPR013320">
    <property type="entry name" value="ConA-like_dom_sf"/>
</dbReference>
<evidence type="ECO:0000259" key="4">
    <source>
        <dbReference type="PROSITE" id="PS51304"/>
    </source>
</evidence>
<dbReference type="Gene3D" id="2.60.120.200">
    <property type="match status" value="1"/>
</dbReference>
<dbReference type="OMA" id="CPIRYGE"/>
<dbReference type="EMBL" id="LR899012">
    <property type="protein sequence ID" value="CAD7088614.1"/>
    <property type="molecule type" value="Genomic_DNA"/>
</dbReference>
<dbReference type="AlphaFoldDB" id="A0A7R8UZ60"/>
<gene>
    <name evidence="5" type="ORF">HERILL_LOCUS11222</name>
</gene>
<organism evidence="5 6">
    <name type="scientific">Hermetia illucens</name>
    <name type="common">Black soldier fly</name>
    <dbReference type="NCBI Taxonomy" id="343691"/>
    <lineage>
        <taxon>Eukaryota</taxon>
        <taxon>Metazoa</taxon>
        <taxon>Ecdysozoa</taxon>
        <taxon>Arthropoda</taxon>
        <taxon>Hexapoda</taxon>
        <taxon>Insecta</taxon>
        <taxon>Pterygota</taxon>
        <taxon>Neoptera</taxon>
        <taxon>Endopterygota</taxon>
        <taxon>Diptera</taxon>
        <taxon>Brachycera</taxon>
        <taxon>Stratiomyomorpha</taxon>
        <taxon>Stratiomyidae</taxon>
        <taxon>Hermetiinae</taxon>
        <taxon>Hermetia</taxon>
    </lineage>
</organism>
<keyword evidence="6" id="KW-1185">Reference proteome</keyword>
<evidence type="ECO:0000256" key="2">
    <source>
        <dbReference type="RuleBase" id="RU102079"/>
    </source>
</evidence>
<dbReference type="PROSITE" id="PS51304">
    <property type="entry name" value="GALECTIN"/>
    <property type="match status" value="1"/>
</dbReference>